<dbReference type="GO" id="GO:0043139">
    <property type="term" value="F:5'-3' DNA helicase activity"/>
    <property type="evidence" value="ECO:0007669"/>
    <property type="project" value="UniProtKB-EC"/>
</dbReference>
<dbReference type="InterPro" id="IPR016136">
    <property type="entry name" value="DNA_helicase_N/primase_C"/>
</dbReference>
<dbReference type="InterPro" id="IPR007694">
    <property type="entry name" value="DNA_helicase_DnaB-like_C"/>
</dbReference>
<dbReference type="RefSeq" id="WP_163297599.1">
    <property type="nucleotide sequence ID" value="NZ_JAAGRR010000004.1"/>
</dbReference>
<keyword evidence="5 12" id="KW-0378">Hydrolase</keyword>
<evidence type="ECO:0000313" key="14">
    <source>
        <dbReference type="EMBL" id="NDY41436.1"/>
    </source>
</evidence>
<dbReference type="AlphaFoldDB" id="A0A6N9TS95"/>
<dbReference type="Gene3D" id="3.40.50.300">
    <property type="entry name" value="P-loop containing nucleotide triphosphate hydrolases"/>
    <property type="match status" value="1"/>
</dbReference>
<dbReference type="EC" id="5.6.2.3" evidence="11 12"/>
<evidence type="ECO:0000256" key="3">
    <source>
        <dbReference type="ARBA" id="ARBA00022705"/>
    </source>
</evidence>
<evidence type="ECO:0000256" key="5">
    <source>
        <dbReference type="ARBA" id="ARBA00022801"/>
    </source>
</evidence>
<evidence type="ECO:0000256" key="4">
    <source>
        <dbReference type="ARBA" id="ARBA00022741"/>
    </source>
</evidence>
<keyword evidence="7 12" id="KW-0067">ATP-binding</keyword>
<dbReference type="GO" id="GO:0016787">
    <property type="term" value="F:hydrolase activity"/>
    <property type="evidence" value="ECO:0007669"/>
    <property type="project" value="UniProtKB-KW"/>
</dbReference>
<keyword evidence="15" id="KW-1185">Reference proteome</keyword>
<sequence>MQLSQRKPSPPLAGYRLPPQHLEAEQCVLGGILIEDGALSRVAEILRPEDFYREAHGLIYQAMLDLSERNEPQDLVTVHNALKAAGRLEAAGGAAYLAELTEAVPVAANVAYYAKIVRDKAILRRLIEKASEIAATCYEEAGEVDEILERAEAGIFEISQLKIHQAFHAVRDVMKDSIKRVEDLYARKELVTGVPTGFGELDRMTAGLQPADLIIVAGRPSMGKTAFALNIAQHAALEHGVPVAVFSLEMSKEQLALRLLCSEARVDAQKVRTGFLSEQDWPRLIRAAGNLSEARIFIDDTPALSVLEMRAKARRLKAEHGLGLVVVDYLQLMRGRGGSERREQEISEISRSLKAMAKELDVPVVALSQLNRKVEDRPNKRPQMADLRESGAIEQDADVIAFIYRDEVYNRSEDNPNRGTAEVIVGKQRNGPTGVVRLAFVSKYSTFENLARDPLA</sequence>
<dbReference type="InterPro" id="IPR003593">
    <property type="entry name" value="AAA+_ATPase"/>
</dbReference>
<evidence type="ECO:0000256" key="6">
    <source>
        <dbReference type="ARBA" id="ARBA00022806"/>
    </source>
</evidence>
<organism evidence="14 15">
    <name type="scientific">Dissulfurirhabdus thermomarina</name>
    <dbReference type="NCBI Taxonomy" id="1765737"/>
    <lineage>
        <taxon>Bacteria</taxon>
        <taxon>Deltaproteobacteria</taxon>
        <taxon>Dissulfurirhabdaceae</taxon>
        <taxon>Dissulfurirhabdus</taxon>
    </lineage>
</organism>
<dbReference type="Gene3D" id="1.10.860.10">
    <property type="entry name" value="DNAb Helicase, Chain A"/>
    <property type="match status" value="1"/>
</dbReference>
<dbReference type="FunFam" id="1.10.860.10:FF:000001">
    <property type="entry name" value="Replicative DNA helicase"/>
    <property type="match status" value="1"/>
</dbReference>
<dbReference type="InterPro" id="IPR007692">
    <property type="entry name" value="DNA_helicase_DnaB"/>
</dbReference>
<evidence type="ECO:0000256" key="11">
    <source>
        <dbReference type="NCBIfam" id="TIGR00665"/>
    </source>
</evidence>
<accession>A0A6N9TS95</accession>
<dbReference type="SUPFAM" id="SSF52540">
    <property type="entry name" value="P-loop containing nucleoside triphosphate hydrolases"/>
    <property type="match status" value="1"/>
</dbReference>
<keyword evidence="3 12" id="KW-0235">DNA replication</keyword>
<dbReference type="GO" id="GO:0005524">
    <property type="term" value="F:ATP binding"/>
    <property type="evidence" value="ECO:0007669"/>
    <property type="project" value="UniProtKB-UniRule"/>
</dbReference>
<gene>
    <name evidence="14" type="primary">dnaB</name>
    <name evidence="14" type="ORF">G3N55_01030</name>
</gene>
<keyword evidence="9" id="KW-0413">Isomerase</keyword>
<evidence type="ECO:0000256" key="7">
    <source>
        <dbReference type="ARBA" id="ARBA00022840"/>
    </source>
</evidence>
<dbReference type="EMBL" id="JAAGRR010000004">
    <property type="protein sequence ID" value="NDY41436.1"/>
    <property type="molecule type" value="Genomic_DNA"/>
</dbReference>
<dbReference type="PANTHER" id="PTHR30153">
    <property type="entry name" value="REPLICATIVE DNA HELICASE DNAB"/>
    <property type="match status" value="1"/>
</dbReference>
<dbReference type="GO" id="GO:0005829">
    <property type="term" value="C:cytosol"/>
    <property type="evidence" value="ECO:0007669"/>
    <property type="project" value="TreeGrafter"/>
</dbReference>
<dbReference type="PROSITE" id="PS51199">
    <property type="entry name" value="SF4_HELICASE"/>
    <property type="match status" value="1"/>
</dbReference>
<evidence type="ECO:0000313" key="15">
    <source>
        <dbReference type="Proteomes" id="UP000469346"/>
    </source>
</evidence>
<name>A0A6N9TS95_DISTH</name>
<dbReference type="PANTHER" id="PTHR30153:SF2">
    <property type="entry name" value="REPLICATIVE DNA HELICASE"/>
    <property type="match status" value="1"/>
</dbReference>
<proteinExistence type="inferred from homology"/>
<reference evidence="14 15" key="1">
    <citation type="submission" date="2020-02" db="EMBL/GenBank/DDBJ databases">
        <title>Comparative genomics of sulfur disproportionating microorganisms.</title>
        <authorList>
            <person name="Ward L.M."/>
            <person name="Bertran E."/>
            <person name="Johnston D.T."/>
        </authorList>
    </citation>
    <scope>NUCLEOTIDE SEQUENCE [LARGE SCALE GENOMIC DNA]</scope>
    <source>
        <strain evidence="14 15">DSM 100025</strain>
    </source>
</reference>
<evidence type="ECO:0000256" key="8">
    <source>
        <dbReference type="ARBA" id="ARBA00023125"/>
    </source>
</evidence>
<keyword evidence="2 12" id="KW-0639">Primosome</keyword>
<dbReference type="SMART" id="SM00382">
    <property type="entry name" value="AAA"/>
    <property type="match status" value="1"/>
</dbReference>
<evidence type="ECO:0000256" key="2">
    <source>
        <dbReference type="ARBA" id="ARBA00022515"/>
    </source>
</evidence>
<evidence type="ECO:0000256" key="9">
    <source>
        <dbReference type="ARBA" id="ARBA00023235"/>
    </source>
</evidence>
<protein>
    <recommendedName>
        <fullName evidence="11 12">Replicative DNA helicase</fullName>
        <ecNumber evidence="11 12">5.6.2.3</ecNumber>
    </recommendedName>
</protein>
<dbReference type="CDD" id="cd00984">
    <property type="entry name" value="DnaB_C"/>
    <property type="match status" value="1"/>
</dbReference>
<comment type="similarity">
    <text evidence="1 12">Belongs to the helicase family. DnaB subfamily.</text>
</comment>
<comment type="caution">
    <text evidence="14">The sequence shown here is derived from an EMBL/GenBank/DDBJ whole genome shotgun (WGS) entry which is preliminary data.</text>
</comment>
<dbReference type="InterPro" id="IPR007693">
    <property type="entry name" value="DNA_helicase_DnaB-like_N"/>
</dbReference>
<dbReference type="Pfam" id="PF03796">
    <property type="entry name" value="DnaB_C"/>
    <property type="match status" value="1"/>
</dbReference>
<comment type="catalytic activity">
    <reaction evidence="10 12">
        <text>ATP + H2O = ADP + phosphate + H(+)</text>
        <dbReference type="Rhea" id="RHEA:13065"/>
        <dbReference type="ChEBI" id="CHEBI:15377"/>
        <dbReference type="ChEBI" id="CHEBI:15378"/>
        <dbReference type="ChEBI" id="CHEBI:30616"/>
        <dbReference type="ChEBI" id="CHEBI:43474"/>
        <dbReference type="ChEBI" id="CHEBI:456216"/>
        <dbReference type="EC" id="5.6.2.3"/>
    </reaction>
</comment>
<dbReference type="Proteomes" id="UP000469346">
    <property type="component" value="Unassembled WGS sequence"/>
</dbReference>
<dbReference type="NCBIfam" id="NF004384">
    <property type="entry name" value="PRK05748.1"/>
    <property type="match status" value="1"/>
</dbReference>
<feature type="domain" description="SF4 helicase" evidence="13">
    <location>
        <begin position="187"/>
        <end position="454"/>
    </location>
</feature>
<dbReference type="GO" id="GO:0042802">
    <property type="term" value="F:identical protein binding"/>
    <property type="evidence" value="ECO:0007669"/>
    <property type="project" value="UniProtKB-ARBA"/>
</dbReference>
<dbReference type="SUPFAM" id="SSF48024">
    <property type="entry name" value="N-terminal domain of DnaB helicase"/>
    <property type="match status" value="1"/>
</dbReference>
<dbReference type="NCBIfam" id="TIGR00665">
    <property type="entry name" value="DnaB"/>
    <property type="match status" value="1"/>
</dbReference>
<dbReference type="GO" id="GO:1990077">
    <property type="term" value="C:primosome complex"/>
    <property type="evidence" value="ECO:0007669"/>
    <property type="project" value="UniProtKB-UniRule"/>
</dbReference>
<evidence type="ECO:0000256" key="10">
    <source>
        <dbReference type="ARBA" id="ARBA00048954"/>
    </source>
</evidence>
<dbReference type="InterPro" id="IPR027417">
    <property type="entry name" value="P-loop_NTPase"/>
</dbReference>
<dbReference type="Pfam" id="PF00772">
    <property type="entry name" value="DnaB"/>
    <property type="match status" value="1"/>
</dbReference>
<keyword evidence="8 12" id="KW-0238">DNA-binding</keyword>
<dbReference type="FunFam" id="3.40.50.300:FF:000076">
    <property type="entry name" value="Replicative DNA helicase"/>
    <property type="match status" value="1"/>
</dbReference>
<evidence type="ECO:0000259" key="13">
    <source>
        <dbReference type="PROSITE" id="PS51199"/>
    </source>
</evidence>
<dbReference type="InterPro" id="IPR036185">
    <property type="entry name" value="DNA_heli_DnaB-like_N_sf"/>
</dbReference>
<comment type="function">
    <text evidence="12">The main replicative DNA helicase, it participates in initiation and elongation during chromosome replication. Travels ahead of the DNA replisome, separating dsDNA into templates for DNA synthesis. A processive ATP-dependent 5'-3' DNA helicase it has DNA-dependent ATPase activity.</text>
</comment>
<keyword evidence="4 12" id="KW-0547">Nucleotide-binding</keyword>
<evidence type="ECO:0000256" key="12">
    <source>
        <dbReference type="RuleBase" id="RU362085"/>
    </source>
</evidence>
<dbReference type="GO" id="GO:0006269">
    <property type="term" value="P:DNA replication, synthesis of primer"/>
    <property type="evidence" value="ECO:0007669"/>
    <property type="project" value="UniProtKB-UniRule"/>
</dbReference>
<evidence type="ECO:0000256" key="1">
    <source>
        <dbReference type="ARBA" id="ARBA00008428"/>
    </source>
</evidence>
<dbReference type="GO" id="GO:0003677">
    <property type="term" value="F:DNA binding"/>
    <property type="evidence" value="ECO:0007669"/>
    <property type="project" value="UniProtKB-UniRule"/>
</dbReference>
<keyword evidence="6 12" id="KW-0347">Helicase</keyword>